<dbReference type="Pfam" id="PF03073">
    <property type="entry name" value="TspO_MBR"/>
    <property type="match status" value="1"/>
</dbReference>
<accession>A0AAV3T160</accession>
<dbReference type="GeneID" id="68571725"/>
<dbReference type="GO" id="GO:0016020">
    <property type="term" value="C:membrane"/>
    <property type="evidence" value="ECO:0007669"/>
    <property type="project" value="UniProtKB-SubCell"/>
</dbReference>
<comment type="subcellular location">
    <subcellularLocation>
        <location evidence="1">Membrane</location>
        <topology evidence="1">Multi-pass membrane protein</topology>
    </subcellularLocation>
</comment>
<dbReference type="GO" id="GO:0033013">
    <property type="term" value="P:tetrapyrrole metabolic process"/>
    <property type="evidence" value="ECO:0007669"/>
    <property type="project" value="UniProtKB-ARBA"/>
</dbReference>
<sequence length="158" mass="17038">MFSRDDLPGLALAVLVCEAVGAAPALVTATGSGSWYATLVRPAFAPPNWVFGPVWTTLFFLLGVAAYLVLRDGRGRERELAFGLFVAQYALNVAWTLVFFGGENIAGGLAVIAGLWALIVATIAAFSRVNRTAAILLVPYLAWVSFAAFLNYEFYRLN</sequence>
<dbReference type="Gene3D" id="1.20.1260.100">
    <property type="entry name" value="TspO/MBR protein"/>
    <property type="match status" value="1"/>
</dbReference>
<dbReference type="EMBL" id="BAAADU010000002">
    <property type="protein sequence ID" value="GAA0650367.1"/>
    <property type="molecule type" value="Genomic_DNA"/>
</dbReference>
<evidence type="ECO:0000256" key="6">
    <source>
        <dbReference type="SAM" id="Phobius"/>
    </source>
</evidence>
<dbReference type="PANTHER" id="PTHR10057:SF0">
    <property type="entry name" value="TRANSLOCATOR PROTEIN"/>
    <property type="match status" value="1"/>
</dbReference>
<evidence type="ECO:0000256" key="5">
    <source>
        <dbReference type="ARBA" id="ARBA00023136"/>
    </source>
</evidence>
<evidence type="ECO:0000256" key="1">
    <source>
        <dbReference type="ARBA" id="ARBA00004141"/>
    </source>
</evidence>
<comment type="caution">
    <text evidence="7">The sequence shown here is derived from an EMBL/GenBank/DDBJ whole genome shotgun (WGS) entry which is preliminary data.</text>
</comment>
<evidence type="ECO:0000313" key="7">
    <source>
        <dbReference type="EMBL" id="GAA0650367.1"/>
    </source>
</evidence>
<dbReference type="Proteomes" id="UP001500194">
    <property type="component" value="Unassembled WGS sequence"/>
</dbReference>
<dbReference type="AlphaFoldDB" id="A0AAV3T160"/>
<dbReference type="PIRSF" id="PIRSF005859">
    <property type="entry name" value="PBR"/>
    <property type="match status" value="1"/>
</dbReference>
<proteinExistence type="inferred from homology"/>
<dbReference type="InterPro" id="IPR004307">
    <property type="entry name" value="TspO_MBR"/>
</dbReference>
<comment type="similarity">
    <text evidence="2">Belongs to the TspO/BZRP family.</text>
</comment>
<feature type="transmembrane region" description="Helical" evidence="6">
    <location>
        <begin position="49"/>
        <end position="70"/>
    </location>
</feature>
<feature type="transmembrane region" description="Helical" evidence="6">
    <location>
        <begin position="82"/>
        <end position="100"/>
    </location>
</feature>
<keyword evidence="4 6" id="KW-1133">Transmembrane helix</keyword>
<feature type="transmembrane region" description="Helical" evidence="6">
    <location>
        <begin position="106"/>
        <end position="126"/>
    </location>
</feature>
<dbReference type="RefSeq" id="WP_227261151.1">
    <property type="nucleotide sequence ID" value="NZ_BAAADU010000002.1"/>
</dbReference>
<dbReference type="FunFam" id="1.20.1260.100:FF:000001">
    <property type="entry name" value="translocator protein 2"/>
    <property type="match status" value="1"/>
</dbReference>
<reference evidence="7 8" key="1">
    <citation type="journal article" date="2019" name="Int. J. Syst. Evol. Microbiol.">
        <title>The Global Catalogue of Microorganisms (GCM) 10K type strain sequencing project: providing services to taxonomists for standard genome sequencing and annotation.</title>
        <authorList>
            <consortium name="The Broad Institute Genomics Platform"/>
            <consortium name="The Broad Institute Genome Sequencing Center for Infectious Disease"/>
            <person name="Wu L."/>
            <person name="Ma J."/>
        </authorList>
    </citation>
    <scope>NUCLEOTIDE SEQUENCE [LARGE SCALE GENOMIC DNA]</scope>
    <source>
        <strain evidence="7 8">JCM 16327</strain>
    </source>
</reference>
<dbReference type="InterPro" id="IPR038330">
    <property type="entry name" value="TspO/MBR-related_sf"/>
</dbReference>
<dbReference type="CDD" id="cd15904">
    <property type="entry name" value="TSPO_MBR"/>
    <property type="match status" value="1"/>
</dbReference>
<name>A0AAV3T160_9EURY</name>
<evidence type="ECO:0000256" key="2">
    <source>
        <dbReference type="ARBA" id="ARBA00007524"/>
    </source>
</evidence>
<organism evidence="7 8">
    <name type="scientific">Salarchaeum japonicum</name>
    <dbReference type="NCBI Taxonomy" id="555573"/>
    <lineage>
        <taxon>Archaea</taxon>
        <taxon>Methanobacteriati</taxon>
        <taxon>Methanobacteriota</taxon>
        <taxon>Stenosarchaea group</taxon>
        <taxon>Halobacteria</taxon>
        <taxon>Halobacteriales</taxon>
        <taxon>Halobacteriaceae</taxon>
    </lineage>
</organism>
<evidence type="ECO:0000256" key="3">
    <source>
        <dbReference type="ARBA" id="ARBA00022692"/>
    </source>
</evidence>
<keyword evidence="5 6" id="KW-0472">Membrane</keyword>
<feature type="transmembrane region" description="Helical" evidence="6">
    <location>
        <begin position="133"/>
        <end position="152"/>
    </location>
</feature>
<evidence type="ECO:0000313" key="8">
    <source>
        <dbReference type="Proteomes" id="UP001500194"/>
    </source>
</evidence>
<keyword evidence="8" id="KW-1185">Reference proteome</keyword>
<evidence type="ECO:0000256" key="4">
    <source>
        <dbReference type="ARBA" id="ARBA00022989"/>
    </source>
</evidence>
<dbReference type="PANTHER" id="PTHR10057">
    <property type="entry name" value="PERIPHERAL-TYPE BENZODIAZEPINE RECEPTOR"/>
    <property type="match status" value="1"/>
</dbReference>
<gene>
    <name evidence="7" type="ORF">GCM10009019_11480</name>
</gene>
<keyword evidence="3 6" id="KW-0812">Transmembrane</keyword>
<protein>
    <submittedName>
        <fullName evidence="7">Tryptophan-rich sensory protein</fullName>
    </submittedName>
</protein>